<feature type="domain" description="GGDEF" evidence="2">
    <location>
        <begin position="224"/>
        <end position="334"/>
    </location>
</feature>
<dbReference type="RefSeq" id="WP_307293885.1">
    <property type="nucleotide sequence ID" value="NZ_JAUSXV010000001.1"/>
</dbReference>
<dbReference type="InterPro" id="IPR000160">
    <property type="entry name" value="GGDEF_dom"/>
</dbReference>
<keyword evidence="4" id="KW-1185">Reference proteome</keyword>
<feature type="transmembrane region" description="Helical" evidence="1">
    <location>
        <begin position="88"/>
        <end position="107"/>
    </location>
</feature>
<dbReference type="Pfam" id="PF00990">
    <property type="entry name" value="GGDEF"/>
    <property type="match status" value="1"/>
</dbReference>
<dbReference type="EMBL" id="JAUSXV010000001">
    <property type="protein sequence ID" value="MDQ0646651.1"/>
    <property type="molecule type" value="Genomic_DNA"/>
</dbReference>
<keyword evidence="3" id="KW-0808">Transferase</keyword>
<dbReference type="PROSITE" id="PS50887">
    <property type="entry name" value="GGDEF"/>
    <property type="match status" value="1"/>
</dbReference>
<comment type="caution">
    <text evidence="3">The sequence shown here is derived from an EMBL/GenBank/DDBJ whole genome shotgun (WGS) entry which is preliminary data.</text>
</comment>
<dbReference type="InterPro" id="IPR050469">
    <property type="entry name" value="Diguanylate_Cyclase"/>
</dbReference>
<dbReference type="GO" id="GO:0052621">
    <property type="term" value="F:diguanylate cyclase activity"/>
    <property type="evidence" value="ECO:0007669"/>
    <property type="project" value="UniProtKB-EC"/>
</dbReference>
<dbReference type="InterPro" id="IPR043128">
    <property type="entry name" value="Rev_trsase/Diguanyl_cyclase"/>
</dbReference>
<proteinExistence type="predicted"/>
<feature type="transmembrane region" description="Helical" evidence="1">
    <location>
        <begin position="61"/>
        <end position="81"/>
    </location>
</feature>
<keyword evidence="1" id="KW-0472">Membrane</keyword>
<dbReference type="InterPro" id="IPR029787">
    <property type="entry name" value="Nucleotide_cyclase"/>
</dbReference>
<dbReference type="NCBIfam" id="TIGR00254">
    <property type="entry name" value="GGDEF"/>
    <property type="match status" value="1"/>
</dbReference>
<evidence type="ECO:0000256" key="1">
    <source>
        <dbReference type="SAM" id="Phobius"/>
    </source>
</evidence>
<dbReference type="CDD" id="cd01949">
    <property type="entry name" value="GGDEF"/>
    <property type="match status" value="1"/>
</dbReference>
<name>A0AAW8EWR2_9MICO</name>
<dbReference type="PANTHER" id="PTHR45138">
    <property type="entry name" value="REGULATORY COMPONENTS OF SENSORY TRANSDUCTION SYSTEM"/>
    <property type="match status" value="1"/>
</dbReference>
<dbReference type="Proteomes" id="UP001244427">
    <property type="component" value="Unassembled WGS sequence"/>
</dbReference>
<feature type="transmembrane region" description="Helical" evidence="1">
    <location>
        <begin position="139"/>
        <end position="163"/>
    </location>
</feature>
<feature type="transmembrane region" description="Helical" evidence="1">
    <location>
        <begin position="169"/>
        <end position="186"/>
    </location>
</feature>
<reference evidence="3 4" key="1">
    <citation type="submission" date="2023-07" db="EMBL/GenBank/DDBJ databases">
        <title>Comparative genomics of wheat-associated soil bacteria to identify genetic determinants of phenazine resistance.</title>
        <authorList>
            <person name="Mouncey N."/>
        </authorList>
    </citation>
    <scope>NUCLEOTIDE SEQUENCE [LARGE SCALE GENOMIC DNA]</scope>
    <source>
        <strain evidence="3 4">W4I9-1</strain>
    </source>
</reference>
<organism evidence="3 4">
    <name type="scientific">Microbacterium natoriense</name>
    <dbReference type="NCBI Taxonomy" id="284570"/>
    <lineage>
        <taxon>Bacteria</taxon>
        <taxon>Bacillati</taxon>
        <taxon>Actinomycetota</taxon>
        <taxon>Actinomycetes</taxon>
        <taxon>Micrococcales</taxon>
        <taxon>Microbacteriaceae</taxon>
        <taxon>Microbacterium</taxon>
    </lineage>
</organism>
<dbReference type="SMART" id="SM00267">
    <property type="entry name" value="GGDEF"/>
    <property type="match status" value="1"/>
</dbReference>
<accession>A0AAW8EWR2</accession>
<evidence type="ECO:0000259" key="2">
    <source>
        <dbReference type="PROSITE" id="PS50887"/>
    </source>
</evidence>
<keyword evidence="3" id="KW-0548">Nucleotidyltransferase</keyword>
<dbReference type="PANTHER" id="PTHR45138:SF9">
    <property type="entry name" value="DIGUANYLATE CYCLASE DGCM-RELATED"/>
    <property type="match status" value="1"/>
</dbReference>
<dbReference type="SUPFAM" id="SSF55073">
    <property type="entry name" value="Nucleotide cyclase"/>
    <property type="match status" value="1"/>
</dbReference>
<keyword evidence="1" id="KW-0812">Transmembrane</keyword>
<dbReference type="EC" id="2.7.7.65" evidence="3"/>
<feature type="transmembrane region" description="Helical" evidence="1">
    <location>
        <begin position="31"/>
        <end position="49"/>
    </location>
</feature>
<dbReference type="Gene3D" id="3.30.70.270">
    <property type="match status" value="1"/>
</dbReference>
<evidence type="ECO:0000313" key="3">
    <source>
        <dbReference type="EMBL" id="MDQ0646651.1"/>
    </source>
</evidence>
<sequence>MVVQDIRASDAEDLRWLRFGWLRSIRERTSTFSVVTATLLLYFGALGIFELSEDDLTVFERALSGGTTLACFVVFAMVAFFGVELRPWVGFALVAAHVLVSIYYLGFSDERQNAIAAFQELPIMAMYFSWFYGARIARVGVLLILVSVGAATGFGSFTGVGALLGPVNMLAAGLFTWMCLEAGIFMRHRIRLESHSDELTGVLNRRGFEAKITAEIRRAVRHDRPLSVAVLDLDKFKDVNDEAGHAAGDYVLRAVSSHWMSLSRSTDLVGRLGGDEFAMLMPETDADEARALMIRLREFTPHPWSWGVAQVRPDDTAASVIARADAAMYDDKRR</sequence>
<feature type="transmembrane region" description="Helical" evidence="1">
    <location>
        <begin position="113"/>
        <end position="132"/>
    </location>
</feature>
<keyword evidence="1" id="KW-1133">Transmembrane helix</keyword>
<gene>
    <name evidence="3" type="ORF">QFZ53_000847</name>
</gene>
<dbReference type="AlphaFoldDB" id="A0AAW8EWR2"/>
<evidence type="ECO:0000313" key="4">
    <source>
        <dbReference type="Proteomes" id="UP001244427"/>
    </source>
</evidence>
<protein>
    <submittedName>
        <fullName evidence="3">Diguanylate cyclase (GGDEF)-like protein</fullName>
        <ecNumber evidence="3">2.7.7.65</ecNumber>
    </submittedName>
</protein>